<proteinExistence type="predicted"/>
<dbReference type="SMART" id="SM00448">
    <property type="entry name" value="REC"/>
    <property type="match status" value="1"/>
</dbReference>
<evidence type="ECO:0000256" key="1">
    <source>
        <dbReference type="ARBA" id="ARBA00023012"/>
    </source>
</evidence>
<dbReference type="AlphaFoldDB" id="A0A289GGN0"/>
<dbReference type="Pfam" id="PF00072">
    <property type="entry name" value="Response_reg"/>
    <property type="match status" value="1"/>
</dbReference>
<dbReference type="InterPro" id="IPR001789">
    <property type="entry name" value="Sig_transdc_resp-reg_receiver"/>
</dbReference>
<protein>
    <submittedName>
        <fullName evidence="2">Response regulator transcription factor</fullName>
    </submittedName>
</protein>
<accession>A0A289GGN0</accession>
<gene>
    <name evidence="2" type="ORF">DYL72_17515</name>
</gene>
<dbReference type="InterPro" id="IPR046947">
    <property type="entry name" value="LytR-like"/>
</dbReference>
<sequence length="262" mass="29575">MSTVSATAIIADDEPLLRHHLNRALGEVWPELDIVAQAENGRVALSMIEQHQPEVAFIDIRMPEMDGMSLARQLAGLAKPPLIVFITAYDEYAIQAFEANAADYLLKPLSEARLVQCCTKLQLRLAEHSSERQLPDLQTLLQQIQHISQQASPSFLSWLKVQKGEDIHLISVADMLYAKAEDKYLSIYIKSDSGVQEFLLRSSLKELLQQLDPNQFWQIHRSTAVNVAKIDKVKKEFTGKMYVLIGHDKLPVSRALQAQFKS</sequence>
<dbReference type="EMBL" id="CP034673">
    <property type="protein sequence ID" value="AZS26785.1"/>
    <property type="molecule type" value="Genomic_DNA"/>
</dbReference>
<keyword evidence="1" id="KW-0902">Two-component regulatory system</keyword>
<organism evidence="2 3">
    <name type="scientific">Vibrio anguillarum</name>
    <name type="common">Listonella anguillarum</name>
    <dbReference type="NCBI Taxonomy" id="55601"/>
    <lineage>
        <taxon>Bacteria</taxon>
        <taxon>Pseudomonadati</taxon>
        <taxon>Pseudomonadota</taxon>
        <taxon>Gammaproteobacteria</taxon>
        <taxon>Vibrionales</taxon>
        <taxon>Vibrionaceae</taxon>
        <taxon>Vibrio</taxon>
    </lineage>
</organism>
<dbReference type="RefSeq" id="WP_019282637.1">
    <property type="nucleotide sequence ID" value="NZ_CP023055.1"/>
</dbReference>
<reference evidence="2 3" key="1">
    <citation type="submission" date="2018-12" db="EMBL/GenBank/DDBJ databases">
        <title>Characterization and Draft Genome of Vibrio anguillarum J360 Marine Pathogen Isolated from an Outbreak in Lumpfish (Cyclopterus lumpus).</title>
        <authorList>
            <person name="Vasquez J.I."/>
            <person name="Cao T."/>
            <person name="Chakraborty S."/>
            <person name="Gnanagobal H."/>
            <person name="Wescot J."/>
            <person name="Boyce D."/>
            <person name="Santander J."/>
        </authorList>
    </citation>
    <scope>NUCLEOTIDE SEQUENCE [LARGE SCALE GENOMIC DNA]</scope>
    <source>
        <strain evidence="2 3">J360</strain>
    </source>
</reference>
<dbReference type="InterPro" id="IPR007492">
    <property type="entry name" value="LytTR_DNA-bd_dom"/>
</dbReference>
<dbReference type="Proteomes" id="UP000256923">
    <property type="component" value="Chromosome 2"/>
</dbReference>
<dbReference type="SUPFAM" id="SSF52172">
    <property type="entry name" value="CheY-like"/>
    <property type="match status" value="1"/>
</dbReference>
<dbReference type="Gene3D" id="2.40.50.1020">
    <property type="entry name" value="LytTr DNA-binding domain"/>
    <property type="match status" value="1"/>
</dbReference>
<dbReference type="CDD" id="cd17532">
    <property type="entry name" value="REC_LytTR_AlgR-like"/>
    <property type="match status" value="1"/>
</dbReference>
<dbReference type="PROSITE" id="PS50930">
    <property type="entry name" value="HTH_LYTTR"/>
    <property type="match status" value="1"/>
</dbReference>
<dbReference type="InterPro" id="IPR011006">
    <property type="entry name" value="CheY-like_superfamily"/>
</dbReference>
<dbReference type="SMART" id="SM00850">
    <property type="entry name" value="LytTR"/>
    <property type="match status" value="1"/>
</dbReference>
<dbReference type="PROSITE" id="PS50110">
    <property type="entry name" value="RESPONSE_REGULATORY"/>
    <property type="match status" value="1"/>
</dbReference>
<dbReference type="GO" id="GO:0003677">
    <property type="term" value="F:DNA binding"/>
    <property type="evidence" value="ECO:0007669"/>
    <property type="project" value="InterPro"/>
</dbReference>
<dbReference type="PANTHER" id="PTHR37299">
    <property type="entry name" value="TRANSCRIPTIONAL REGULATOR-RELATED"/>
    <property type="match status" value="1"/>
</dbReference>
<evidence type="ECO:0000313" key="2">
    <source>
        <dbReference type="EMBL" id="AZS26785.1"/>
    </source>
</evidence>
<dbReference type="Gene3D" id="3.40.50.2300">
    <property type="match status" value="1"/>
</dbReference>
<dbReference type="Pfam" id="PF04397">
    <property type="entry name" value="LytTR"/>
    <property type="match status" value="1"/>
</dbReference>
<dbReference type="PANTHER" id="PTHR37299:SF1">
    <property type="entry name" value="STAGE 0 SPORULATION PROTEIN A HOMOLOG"/>
    <property type="match status" value="1"/>
</dbReference>
<name>A0A289GGN0_VIBAN</name>
<dbReference type="GO" id="GO:0000156">
    <property type="term" value="F:phosphorelay response regulator activity"/>
    <property type="evidence" value="ECO:0007669"/>
    <property type="project" value="InterPro"/>
</dbReference>
<evidence type="ECO:0000313" key="3">
    <source>
        <dbReference type="Proteomes" id="UP000256923"/>
    </source>
</evidence>